<evidence type="ECO:0000313" key="3">
    <source>
        <dbReference type="EMBL" id="TGE34865.1"/>
    </source>
</evidence>
<feature type="transmembrane region" description="Helical" evidence="1">
    <location>
        <begin position="70"/>
        <end position="90"/>
    </location>
</feature>
<dbReference type="AlphaFoldDB" id="A0A4Z0QXX2"/>
<dbReference type="InterPro" id="IPR002656">
    <property type="entry name" value="Acyl_transf_3_dom"/>
</dbReference>
<dbReference type="InterPro" id="IPR052734">
    <property type="entry name" value="Nod_factor_acetyltransferase"/>
</dbReference>
<evidence type="ECO:0000313" key="4">
    <source>
        <dbReference type="Proteomes" id="UP000298460"/>
    </source>
</evidence>
<feature type="transmembrane region" description="Helical" evidence="1">
    <location>
        <begin position="205"/>
        <end position="225"/>
    </location>
</feature>
<gene>
    <name evidence="3" type="ORF">E4K67_28450</name>
</gene>
<proteinExistence type="predicted"/>
<feature type="transmembrane region" description="Helical" evidence="1">
    <location>
        <begin position="237"/>
        <end position="258"/>
    </location>
</feature>
<dbReference type="Pfam" id="PF01757">
    <property type="entry name" value="Acyl_transf_3"/>
    <property type="match status" value="1"/>
</dbReference>
<dbReference type="PANTHER" id="PTHR37312">
    <property type="entry name" value="MEMBRANE-BOUND ACYLTRANSFERASE YKRP-RELATED"/>
    <property type="match status" value="1"/>
</dbReference>
<comment type="caution">
    <text evidence="3">The sequence shown here is derived from an EMBL/GenBank/DDBJ whole genome shotgun (WGS) entry which is preliminary data.</text>
</comment>
<dbReference type="RefSeq" id="WP_135552942.1">
    <property type="nucleotide sequence ID" value="NZ_SPQQ01000026.1"/>
</dbReference>
<keyword evidence="1" id="KW-1133">Transmembrane helix</keyword>
<name>A0A4Z0QXX2_9FIRM</name>
<feature type="domain" description="Acyltransferase 3" evidence="2">
    <location>
        <begin position="6"/>
        <end position="330"/>
    </location>
</feature>
<protein>
    <recommendedName>
        <fullName evidence="2">Acyltransferase 3 domain-containing protein</fullName>
    </recommendedName>
</protein>
<sequence>MQERIQWLDNAKGWGILLVMIGHTNLPGPTNIWVYSFHLPLFFFVSGYLFNPNKFDNTFELIKAKARTLLIPYFSFSLIILLFNALVGFIKLRAVGEYNYLNIINQFIGMFVQMRSTELSGVCWFLTLLFISEILLYWVLRSSKNNDTKSLLLLVASFISGWFYMKIVRVPLPWHVDAGLVATFFVGMGYHAKRYESRIARLIKYRILLLALGVSLICTYINYLLIGTRVDLYYSELGNPIVFIIVSLSGVLASIIVIRKLPNPRFAGYIGRNSLTYYALHATVFYVVLNMILSRILRVVTENELLISYIQPILCVGLTCVLMVPVCYIINNYLPFILGRKRMQQK</sequence>
<organism evidence="3 4">
    <name type="scientific">Desulfosporosinus fructosivorans</name>
    <dbReference type="NCBI Taxonomy" id="2018669"/>
    <lineage>
        <taxon>Bacteria</taxon>
        <taxon>Bacillati</taxon>
        <taxon>Bacillota</taxon>
        <taxon>Clostridia</taxon>
        <taxon>Eubacteriales</taxon>
        <taxon>Desulfitobacteriaceae</taxon>
        <taxon>Desulfosporosinus</taxon>
    </lineage>
</organism>
<dbReference type="PANTHER" id="PTHR37312:SF1">
    <property type="entry name" value="MEMBRANE-BOUND ACYLTRANSFERASE YKRP-RELATED"/>
    <property type="match status" value="1"/>
</dbReference>
<dbReference type="Proteomes" id="UP000298460">
    <property type="component" value="Unassembled WGS sequence"/>
</dbReference>
<dbReference type="EMBL" id="SPQQ01000026">
    <property type="protein sequence ID" value="TGE34865.1"/>
    <property type="molecule type" value="Genomic_DNA"/>
</dbReference>
<reference evidence="3 4" key="1">
    <citation type="submission" date="2019-03" db="EMBL/GenBank/DDBJ databases">
        <title>Draft Genome Sequence of Desulfosporosinus fructosivorans Strain 63.6F, Isolated from Marine Sediment in the Baltic Sea.</title>
        <authorList>
            <person name="Hausmann B."/>
            <person name="Vandieken V."/>
            <person name="Pjevac P."/>
            <person name="Schreck K."/>
            <person name="Herbold C.W."/>
            <person name="Loy A."/>
        </authorList>
    </citation>
    <scope>NUCLEOTIDE SEQUENCE [LARGE SCALE GENOMIC DNA]</scope>
    <source>
        <strain evidence="3 4">63.6F</strain>
    </source>
</reference>
<feature type="transmembrane region" description="Helical" evidence="1">
    <location>
        <begin position="309"/>
        <end position="334"/>
    </location>
</feature>
<evidence type="ECO:0000259" key="2">
    <source>
        <dbReference type="Pfam" id="PF01757"/>
    </source>
</evidence>
<accession>A0A4Z0QXX2</accession>
<dbReference type="GO" id="GO:0016747">
    <property type="term" value="F:acyltransferase activity, transferring groups other than amino-acyl groups"/>
    <property type="evidence" value="ECO:0007669"/>
    <property type="project" value="InterPro"/>
</dbReference>
<evidence type="ECO:0000256" key="1">
    <source>
        <dbReference type="SAM" id="Phobius"/>
    </source>
</evidence>
<feature type="transmembrane region" description="Helical" evidence="1">
    <location>
        <begin position="174"/>
        <end position="193"/>
    </location>
</feature>
<keyword evidence="1" id="KW-0472">Membrane</keyword>
<dbReference type="OrthoDB" id="6623990at2"/>
<keyword evidence="1" id="KW-0812">Transmembrane</keyword>
<keyword evidence="4" id="KW-1185">Reference proteome</keyword>
<feature type="transmembrane region" description="Helical" evidence="1">
    <location>
        <begin position="119"/>
        <end position="139"/>
    </location>
</feature>
<feature type="transmembrane region" description="Helical" evidence="1">
    <location>
        <begin position="278"/>
        <end position="297"/>
    </location>
</feature>